<evidence type="ECO:0000313" key="3">
    <source>
        <dbReference type="EMBL" id="SFV69519.1"/>
    </source>
</evidence>
<dbReference type="EMBL" id="FPHI01000044">
    <property type="protein sequence ID" value="SFV69519.1"/>
    <property type="molecule type" value="Genomic_DNA"/>
</dbReference>
<feature type="domain" description="Glycosyltransferase subfamily 4-like N-terminal" evidence="2">
    <location>
        <begin position="12"/>
        <end position="116"/>
    </location>
</feature>
<dbReference type="Pfam" id="PF00534">
    <property type="entry name" value="Glycos_transf_1"/>
    <property type="match status" value="1"/>
</dbReference>
<dbReference type="SUPFAM" id="SSF53756">
    <property type="entry name" value="UDP-Glycosyltransferase/glycogen phosphorylase"/>
    <property type="match status" value="1"/>
</dbReference>
<dbReference type="PANTHER" id="PTHR12526">
    <property type="entry name" value="GLYCOSYLTRANSFERASE"/>
    <property type="match status" value="1"/>
</dbReference>
<sequence>MRIVQFLHGNKIGGMEKFCIDLSNALSHEHDVLLLADKTFKKYVETSVQFVELDIEKSRNNIFFLWKIWKILKAFSPDIIQVHKQNTINILKRLKPFLKIPFVATKHDMQIKKAFYGLRYAITIAEETRSTIKADYIYKIYNGVPFHKPKKIILPDGFNIVAVGGLREVKGYDKLLYIVADLDFNYHLTILGEGSQRERLEALIDTLDLKEKVTLAGFKSNINDYLYSADLQVITSLSEGFSLAMIEGLFYSKVLLSTKVSGCTEILSEGLLTDIEAFHAKIKMVFENYDAYEAEFIKLKNKYSQRLTIEACKDEHIKVYRNIISKDNI</sequence>
<keyword evidence="3" id="KW-0328">Glycosyltransferase</keyword>
<organism evidence="3">
    <name type="scientific">hydrothermal vent metagenome</name>
    <dbReference type="NCBI Taxonomy" id="652676"/>
    <lineage>
        <taxon>unclassified sequences</taxon>
        <taxon>metagenomes</taxon>
        <taxon>ecological metagenomes</taxon>
    </lineage>
</organism>
<protein>
    <submittedName>
        <fullName evidence="3">Poly(Glycerol-phosphate) alpha-glucosyltransferase</fullName>
        <ecNumber evidence="3">2.4.1.52</ecNumber>
    </submittedName>
</protein>
<name>A0A1W1CUT4_9ZZZZ</name>
<dbReference type="PANTHER" id="PTHR12526:SF630">
    <property type="entry name" value="GLYCOSYLTRANSFERASE"/>
    <property type="match status" value="1"/>
</dbReference>
<dbReference type="InterPro" id="IPR001296">
    <property type="entry name" value="Glyco_trans_1"/>
</dbReference>
<dbReference type="InterPro" id="IPR028098">
    <property type="entry name" value="Glyco_trans_4-like_N"/>
</dbReference>
<accession>A0A1W1CUT4</accession>
<reference evidence="3" key="1">
    <citation type="submission" date="2016-10" db="EMBL/GenBank/DDBJ databases">
        <authorList>
            <person name="de Groot N.N."/>
        </authorList>
    </citation>
    <scope>NUCLEOTIDE SEQUENCE</scope>
</reference>
<dbReference type="GO" id="GO:0047265">
    <property type="term" value="F:poly(glycerol-phosphate) alpha-glucosyltransferase activity"/>
    <property type="evidence" value="ECO:0007669"/>
    <property type="project" value="UniProtKB-EC"/>
</dbReference>
<dbReference type="AlphaFoldDB" id="A0A1W1CUT4"/>
<feature type="domain" description="Glycosyl transferase family 1" evidence="1">
    <location>
        <begin position="155"/>
        <end position="289"/>
    </location>
</feature>
<dbReference type="EC" id="2.4.1.52" evidence="3"/>
<proteinExistence type="predicted"/>
<evidence type="ECO:0000259" key="1">
    <source>
        <dbReference type="Pfam" id="PF00534"/>
    </source>
</evidence>
<evidence type="ECO:0000259" key="2">
    <source>
        <dbReference type="Pfam" id="PF13439"/>
    </source>
</evidence>
<dbReference type="CDD" id="cd03811">
    <property type="entry name" value="GT4_GT28_WabH-like"/>
    <property type="match status" value="1"/>
</dbReference>
<dbReference type="Pfam" id="PF13439">
    <property type="entry name" value="Glyco_transf_4"/>
    <property type="match status" value="1"/>
</dbReference>
<dbReference type="Gene3D" id="3.40.50.2000">
    <property type="entry name" value="Glycogen Phosphorylase B"/>
    <property type="match status" value="2"/>
</dbReference>
<gene>
    <name evidence="3" type="ORF">MNB_SV-3-554</name>
</gene>
<keyword evidence="3" id="KW-0808">Transferase</keyword>